<organism evidence="1 2">
    <name type="scientific">Parelaphostrongylus tenuis</name>
    <name type="common">Meningeal worm</name>
    <dbReference type="NCBI Taxonomy" id="148309"/>
    <lineage>
        <taxon>Eukaryota</taxon>
        <taxon>Metazoa</taxon>
        <taxon>Ecdysozoa</taxon>
        <taxon>Nematoda</taxon>
        <taxon>Chromadorea</taxon>
        <taxon>Rhabditida</taxon>
        <taxon>Rhabditina</taxon>
        <taxon>Rhabditomorpha</taxon>
        <taxon>Strongyloidea</taxon>
        <taxon>Metastrongylidae</taxon>
        <taxon>Parelaphostrongylus</taxon>
    </lineage>
</organism>
<sequence length="85" mass="8882">MLTFTDAMQLLKLNLLSGNGSGVTKAVLLNACAERRNAQLVCGQDGQGLALLLDAALDGGDLMVAKIVRSIASHEGPTQDMKTKV</sequence>
<gene>
    <name evidence="1" type="ORF">KIN20_014739</name>
</gene>
<dbReference type="AlphaFoldDB" id="A0AAD5QPH2"/>
<dbReference type="Pfam" id="PF05804">
    <property type="entry name" value="KAP"/>
    <property type="match status" value="1"/>
</dbReference>
<keyword evidence="2" id="KW-1185">Reference proteome</keyword>
<protein>
    <submittedName>
        <fullName evidence="1">Uncharacterized protein</fullName>
    </submittedName>
</protein>
<dbReference type="GO" id="GO:0035869">
    <property type="term" value="C:ciliary transition zone"/>
    <property type="evidence" value="ECO:0007669"/>
    <property type="project" value="TreeGrafter"/>
</dbReference>
<dbReference type="InterPro" id="IPR008658">
    <property type="entry name" value="KAP3"/>
</dbReference>
<dbReference type="Proteomes" id="UP001196413">
    <property type="component" value="Unassembled WGS sequence"/>
</dbReference>
<dbReference type="GO" id="GO:0044782">
    <property type="term" value="P:cilium organization"/>
    <property type="evidence" value="ECO:0007669"/>
    <property type="project" value="TreeGrafter"/>
</dbReference>
<dbReference type="GO" id="GO:0005930">
    <property type="term" value="C:axoneme"/>
    <property type="evidence" value="ECO:0007669"/>
    <property type="project" value="TreeGrafter"/>
</dbReference>
<evidence type="ECO:0000313" key="2">
    <source>
        <dbReference type="Proteomes" id="UP001196413"/>
    </source>
</evidence>
<evidence type="ECO:0000313" key="1">
    <source>
        <dbReference type="EMBL" id="KAJ1356889.1"/>
    </source>
</evidence>
<dbReference type="GO" id="GO:0019894">
    <property type="term" value="F:kinesin binding"/>
    <property type="evidence" value="ECO:0007669"/>
    <property type="project" value="InterPro"/>
</dbReference>
<dbReference type="GO" id="GO:0016939">
    <property type="term" value="C:kinesin II complex"/>
    <property type="evidence" value="ECO:0007669"/>
    <property type="project" value="TreeGrafter"/>
</dbReference>
<dbReference type="PANTHER" id="PTHR15605">
    <property type="entry name" value="KINESIN-ASSOCIATED PROTEINS"/>
    <property type="match status" value="1"/>
</dbReference>
<dbReference type="EMBL" id="JAHQIW010002958">
    <property type="protein sequence ID" value="KAJ1356889.1"/>
    <property type="molecule type" value="Genomic_DNA"/>
</dbReference>
<dbReference type="PANTHER" id="PTHR15605:SF2">
    <property type="entry name" value="KINESIN-ASSOCIATED PROTEIN 3"/>
    <property type="match status" value="1"/>
</dbReference>
<reference evidence="1" key="1">
    <citation type="submission" date="2021-06" db="EMBL/GenBank/DDBJ databases">
        <title>Parelaphostrongylus tenuis whole genome reference sequence.</title>
        <authorList>
            <person name="Garwood T.J."/>
            <person name="Larsen P.A."/>
            <person name="Fountain-Jones N.M."/>
            <person name="Garbe J.R."/>
            <person name="Macchietto M.G."/>
            <person name="Kania S.A."/>
            <person name="Gerhold R.W."/>
            <person name="Richards J.E."/>
            <person name="Wolf T.M."/>
        </authorList>
    </citation>
    <scope>NUCLEOTIDE SEQUENCE</scope>
    <source>
        <strain evidence="1">MNPRO001-30</strain>
        <tissue evidence="1">Meninges</tissue>
    </source>
</reference>
<comment type="caution">
    <text evidence="1">The sequence shown here is derived from an EMBL/GenBank/DDBJ whole genome shotgun (WGS) entry which is preliminary data.</text>
</comment>
<name>A0AAD5QPH2_PARTN</name>
<proteinExistence type="predicted"/>
<dbReference type="GO" id="GO:0007018">
    <property type="term" value="P:microtubule-based movement"/>
    <property type="evidence" value="ECO:0007669"/>
    <property type="project" value="TreeGrafter"/>
</dbReference>
<accession>A0AAD5QPH2</accession>